<feature type="domain" description="AB hydrolase-1" evidence="2">
    <location>
        <begin position="72"/>
        <end position="308"/>
    </location>
</feature>
<dbReference type="Proteomes" id="UP000481327">
    <property type="component" value="Unassembled WGS sequence"/>
</dbReference>
<dbReference type="Pfam" id="PF00561">
    <property type="entry name" value="Abhydrolase_1"/>
    <property type="match status" value="1"/>
</dbReference>
<keyword evidence="1" id="KW-1133">Transmembrane helix</keyword>
<dbReference type="GO" id="GO:0016020">
    <property type="term" value="C:membrane"/>
    <property type="evidence" value="ECO:0007669"/>
    <property type="project" value="TreeGrafter"/>
</dbReference>
<dbReference type="PANTHER" id="PTHR43798:SF33">
    <property type="entry name" value="HYDROLASE, PUTATIVE (AFU_ORTHOLOGUE AFUA_2G14860)-RELATED"/>
    <property type="match status" value="1"/>
</dbReference>
<evidence type="ECO:0000259" key="2">
    <source>
        <dbReference type="Pfam" id="PF00561"/>
    </source>
</evidence>
<dbReference type="OrthoDB" id="9804723at2"/>
<feature type="transmembrane region" description="Helical" evidence="1">
    <location>
        <begin position="12"/>
        <end position="30"/>
    </location>
</feature>
<accession>A0A7C9GMN7</accession>
<name>A0A7C9GMN7_9SPHN</name>
<keyword evidence="4" id="KW-1185">Reference proteome</keyword>
<dbReference type="PRINTS" id="PR00111">
    <property type="entry name" value="ABHYDROLASE"/>
</dbReference>
<dbReference type="GO" id="GO:0016787">
    <property type="term" value="F:hydrolase activity"/>
    <property type="evidence" value="ECO:0007669"/>
    <property type="project" value="UniProtKB-KW"/>
</dbReference>
<sequence length="329" mass="35920">MPATRRRWPRRLAIGAAVVVGVPVVLWLAFRVDDIPVATLRAKYGSPASQYVTLAPGTVIHLRDEGPRNGFPVVLLHGSNASLHTWEPWVARLQSRFRVITFDFPAHGLSGPVPSRDYSTQSYVAITEKVAAHLGLTRFALGGNSMGGGVAWRYAVAHPDQVAALILIDASGQPPQTRSTSVPLGFRLANTPVLREVAATVTPRSLIERSFKQSVAVQSIATPAMIDRYWELLRYPGNREATLDRFGGYNPAEPADALSRITAPTLILWGREDHFIPVESADWFARQMPGARLVILDEVGHLPMEEAPDRALAPVLALLDPLVGTDTPR</sequence>
<dbReference type="InterPro" id="IPR029058">
    <property type="entry name" value="AB_hydrolase_fold"/>
</dbReference>
<dbReference type="AlphaFoldDB" id="A0A7C9GMN7"/>
<evidence type="ECO:0000313" key="3">
    <source>
        <dbReference type="EMBL" id="MQT15693.1"/>
    </source>
</evidence>
<dbReference type="PANTHER" id="PTHR43798">
    <property type="entry name" value="MONOACYLGLYCEROL LIPASE"/>
    <property type="match status" value="1"/>
</dbReference>
<keyword evidence="3" id="KW-0378">Hydrolase</keyword>
<dbReference type="Gene3D" id="3.40.50.1820">
    <property type="entry name" value="alpha/beta hydrolase"/>
    <property type="match status" value="1"/>
</dbReference>
<keyword evidence="1" id="KW-0472">Membrane</keyword>
<dbReference type="SUPFAM" id="SSF53474">
    <property type="entry name" value="alpha/beta-Hydrolases"/>
    <property type="match status" value="1"/>
</dbReference>
<evidence type="ECO:0000256" key="1">
    <source>
        <dbReference type="SAM" id="Phobius"/>
    </source>
</evidence>
<dbReference type="RefSeq" id="WP_152576170.1">
    <property type="nucleotide sequence ID" value="NZ_JAATJI010000001.1"/>
</dbReference>
<dbReference type="InterPro" id="IPR050266">
    <property type="entry name" value="AB_hydrolase_sf"/>
</dbReference>
<keyword evidence="1" id="KW-0812">Transmembrane</keyword>
<comment type="caution">
    <text evidence="3">The sequence shown here is derived from an EMBL/GenBank/DDBJ whole genome shotgun (WGS) entry which is preliminary data.</text>
</comment>
<proteinExistence type="predicted"/>
<dbReference type="InterPro" id="IPR000073">
    <property type="entry name" value="AB_hydrolase_1"/>
</dbReference>
<evidence type="ECO:0000313" key="4">
    <source>
        <dbReference type="Proteomes" id="UP000481327"/>
    </source>
</evidence>
<gene>
    <name evidence="3" type="ORF">F3168_00235</name>
</gene>
<organism evidence="3 4">
    <name type="scientific">Sandarakinorhabdus fusca</name>
    <dbReference type="NCBI Taxonomy" id="1439888"/>
    <lineage>
        <taxon>Bacteria</taxon>
        <taxon>Pseudomonadati</taxon>
        <taxon>Pseudomonadota</taxon>
        <taxon>Alphaproteobacteria</taxon>
        <taxon>Sphingomonadales</taxon>
        <taxon>Sphingosinicellaceae</taxon>
        <taxon>Sandarakinorhabdus</taxon>
    </lineage>
</organism>
<dbReference type="EMBL" id="WIOL01000001">
    <property type="protein sequence ID" value="MQT15693.1"/>
    <property type="molecule type" value="Genomic_DNA"/>
</dbReference>
<protein>
    <submittedName>
        <fullName evidence="3">Alpha/beta fold hydrolase</fullName>
    </submittedName>
</protein>
<reference evidence="3 4" key="1">
    <citation type="submission" date="2019-09" db="EMBL/GenBank/DDBJ databases">
        <title>Polymorphobacter sp. isolated from a lake in China.</title>
        <authorList>
            <person name="Liu Z."/>
        </authorList>
    </citation>
    <scope>NUCLEOTIDE SEQUENCE [LARGE SCALE GENOMIC DNA]</scope>
    <source>
        <strain evidence="3 4">D40P</strain>
    </source>
</reference>